<accession>A0A5Q0H348</accession>
<name>A0A5Q0H348_SACSY</name>
<evidence type="ECO:0000313" key="1">
    <source>
        <dbReference type="EMBL" id="QFZ20658.1"/>
    </source>
</evidence>
<reference evidence="2" key="1">
    <citation type="journal article" date="2021" name="Curr. Microbiol.">
        <title>Complete genome of nocamycin-producing strain Saccharothrix syringae NRRL B-16468 reveals the biosynthetic potential for secondary metabolites.</title>
        <authorList>
            <person name="Mo X."/>
            <person name="Yang S."/>
        </authorList>
    </citation>
    <scope>NUCLEOTIDE SEQUENCE [LARGE SCALE GENOMIC DNA]</scope>
    <source>
        <strain evidence="2">ATCC 51364 / DSM 43886 / JCM 6844 / KCTC 9398 / NBRC 14523 / NRRL B-16468 / INA 2240</strain>
    </source>
</reference>
<keyword evidence="2" id="KW-1185">Reference proteome</keyword>
<dbReference type="AlphaFoldDB" id="A0A5Q0H348"/>
<proteinExistence type="predicted"/>
<sequence>MTDIPAPPWAAFFDATDLHAMTGIVHTELACSRDLGHTRSAIPALGAYPPKMRRSKVFSLIALALNHLLDRDHGTAIRVAHLALDSADGLASARVADRLLPLLRYCERVSAQGEPADLAHRLRAFTEHARWAPG</sequence>
<dbReference type="RefSeq" id="WP_153278486.1">
    <property type="nucleotide sequence ID" value="NZ_CP034550.1"/>
</dbReference>
<organism evidence="1 2">
    <name type="scientific">Saccharothrix syringae</name>
    <name type="common">Nocardiopsis syringae</name>
    <dbReference type="NCBI Taxonomy" id="103733"/>
    <lineage>
        <taxon>Bacteria</taxon>
        <taxon>Bacillati</taxon>
        <taxon>Actinomycetota</taxon>
        <taxon>Actinomycetes</taxon>
        <taxon>Pseudonocardiales</taxon>
        <taxon>Pseudonocardiaceae</taxon>
        <taxon>Saccharothrix</taxon>
    </lineage>
</organism>
<dbReference type="Proteomes" id="UP000325787">
    <property type="component" value="Chromosome"/>
</dbReference>
<protein>
    <submittedName>
        <fullName evidence="1">Uncharacterized protein</fullName>
    </submittedName>
</protein>
<gene>
    <name evidence="1" type="ORF">EKG83_27545</name>
</gene>
<dbReference type="KEGG" id="ssyi:EKG83_27545"/>
<evidence type="ECO:0000313" key="2">
    <source>
        <dbReference type="Proteomes" id="UP000325787"/>
    </source>
</evidence>
<dbReference type="EMBL" id="CP034550">
    <property type="protein sequence ID" value="QFZ20658.1"/>
    <property type="molecule type" value="Genomic_DNA"/>
</dbReference>